<sequence length="143" mass="16011">MNHLTVFSLVMLCVGHLSAEKPTVHLVPEKMGDLMQSLMSCLLEAPVDPEVLLQLRNGGSPKNIDEKGLQKFAYCAFIKSGYGKKNGHVKVDKALELYPKNVDKEQIKKVMEECNGEEGKEPAETAFKFMKCFREKSPVRAIL</sequence>
<organism evidence="2">
    <name type="scientific">Glyphodes pyloalis</name>
    <name type="common">Lesser mulberry snout moth</name>
    <dbReference type="NCBI Taxonomy" id="1242752"/>
    <lineage>
        <taxon>Eukaryota</taxon>
        <taxon>Metazoa</taxon>
        <taxon>Ecdysozoa</taxon>
        <taxon>Arthropoda</taxon>
        <taxon>Hexapoda</taxon>
        <taxon>Insecta</taxon>
        <taxon>Pterygota</taxon>
        <taxon>Neoptera</taxon>
        <taxon>Endopterygota</taxon>
        <taxon>Lepidoptera</taxon>
        <taxon>Glossata</taxon>
        <taxon>Ditrysia</taxon>
        <taxon>Pyraloidea</taxon>
        <taxon>Crambidae</taxon>
        <taxon>Spilomelinae</taxon>
        <taxon>Glyphodes</taxon>
    </lineage>
</organism>
<reference evidence="2" key="1">
    <citation type="submission" date="2019-04" db="EMBL/GenBank/DDBJ databases">
        <authorList>
            <person name="Sheng S."/>
        </authorList>
    </citation>
    <scope>NUCLEOTIDE SEQUENCE</scope>
</reference>
<protein>
    <submittedName>
        <fullName evidence="2">Odorant binding protein</fullName>
    </submittedName>
</protein>
<dbReference type="Gene3D" id="1.10.238.20">
    <property type="entry name" value="Pheromone/general odorant binding protein domain"/>
    <property type="match status" value="1"/>
</dbReference>
<dbReference type="InterPro" id="IPR036728">
    <property type="entry name" value="PBP_GOBP_sf"/>
</dbReference>
<dbReference type="SUPFAM" id="SSF47565">
    <property type="entry name" value="Insect pheromone/odorant-binding proteins"/>
    <property type="match status" value="1"/>
</dbReference>
<feature type="signal peptide" evidence="1">
    <location>
        <begin position="1"/>
        <end position="19"/>
    </location>
</feature>
<feature type="chain" id="PRO_5026911207" evidence="1">
    <location>
        <begin position="20"/>
        <end position="143"/>
    </location>
</feature>
<dbReference type="GO" id="GO:0005549">
    <property type="term" value="F:odorant binding"/>
    <property type="evidence" value="ECO:0007669"/>
    <property type="project" value="InterPro"/>
</dbReference>
<name>A0A6M3GVH9_GLYPY</name>
<keyword evidence="1" id="KW-0732">Signal</keyword>
<proteinExistence type="evidence at transcript level"/>
<dbReference type="AlphaFoldDB" id="A0A6M3GVH9"/>
<dbReference type="InterPro" id="IPR006170">
    <property type="entry name" value="PBP/GOBP"/>
</dbReference>
<dbReference type="SMART" id="SM00708">
    <property type="entry name" value="PhBP"/>
    <property type="match status" value="1"/>
</dbReference>
<gene>
    <name evidence="2" type="primary">OBP24</name>
</gene>
<evidence type="ECO:0000313" key="2">
    <source>
        <dbReference type="EMBL" id="QIJ45758.1"/>
    </source>
</evidence>
<dbReference type="Pfam" id="PF01395">
    <property type="entry name" value="PBP_GOBP"/>
    <property type="match status" value="1"/>
</dbReference>
<dbReference type="EMBL" id="MK819463">
    <property type="protein sequence ID" value="QIJ45758.1"/>
    <property type="molecule type" value="mRNA"/>
</dbReference>
<dbReference type="CDD" id="cd23992">
    <property type="entry name" value="PBP_GOBP"/>
    <property type="match status" value="1"/>
</dbReference>
<accession>A0A6M3GVH9</accession>
<evidence type="ECO:0000256" key="1">
    <source>
        <dbReference type="SAM" id="SignalP"/>
    </source>
</evidence>